<dbReference type="InterPro" id="IPR015813">
    <property type="entry name" value="Pyrv/PenolPyrv_kinase-like_dom"/>
</dbReference>
<proteinExistence type="predicted"/>
<dbReference type="GO" id="GO:0003824">
    <property type="term" value="F:catalytic activity"/>
    <property type="evidence" value="ECO:0007669"/>
    <property type="project" value="InterPro"/>
</dbReference>
<dbReference type="Proteomes" id="UP000054321">
    <property type="component" value="Unassembled WGS sequence"/>
</dbReference>
<keyword evidence="2" id="KW-1185">Reference proteome</keyword>
<organism evidence="1 2">
    <name type="scientific">Oidiodendron maius (strain Zn)</name>
    <dbReference type="NCBI Taxonomy" id="913774"/>
    <lineage>
        <taxon>Eukaryota</taxon>
        <taxon>Fungi</taxon>
        <taxon>Dikarya</taxon>
        <taxon>Ascomycota</taxon>
        <taxon>Pezizomycotina</taxon>
        <taxon>Leotiomycetes</taxon>
        <taxon>Leotiomycetes incertae sedis</taxon>
        <taxon>Myxotrichaceae</taxon>
        <taxon>Oidiodendron</taxon>
    </lineage>
</organism>
<accession>A0A0C3GIU2</accession>
<sequence length="200" mass="21345">MTLETNLAAVIGIAKVAKERGLPLTVDFQDGYGDRLEEGIEKLLAHGVVGVNIEDWDKAAQKFIPIETAADRVKRVLTVTKKHGIDDFVVNARTDSMLHGESLSDALTRGKAYLAAGATTIFVLGGTNPAGGMSKEEVTEAVQALDGKVNIGFKLDPSRLSIKELSDLGISRISVGPTLQFVAMKALKEEAEKILATAEL</sequence>
<dbReference type="PANTHER" id="PTHR42905">
    <property type="entry name" value="PHOSPHOENOLPYRUVATE CARBOXYLASE"/>
    <property type="match status" value="1"/>
</dbReference>
<dbReference type="OrthoDB" id="429143at2759"/>
<gene>
    <name evidence="1" type="ORF">OIDMADRAFT_20948</name>
</gene>
<dbReference type="Pfam" id="PF13714">
    <property type="entry name" value="PEP_mutase"/>
    <property type="match status" value="1"/>
</dbReference>
<dbReference type="Gene3D" id="3.20.20.60">
    <property type="entry name" value="Phosphoenolpyruvate-binding domains"/>
    <property type="match status" value="1"/>
</dbReference>
<evidence type="ECO:0000313" key="2">
    <source>
        <dbReference type="Proteomes" id="UP000054321"/>
    </source>
</evidence>
<dbReference type="CDD" id="cd00377">
    <property type="entry name" value="ICL_PEPM"/>
    <property type="match status" value="1"/>
</dbReference>
<dbReference type="HOGENOM" id="CLU_027389_2_0_1"/>
<reference evidence="2" key="2">
    <citation type="submission" date="2015-01" db="EMBL/GenBank/DDBJ databases">
        <title>Evolutionary Origins and Diversification of the Mycorrhizal Mutualists.</title>
        <authorList>
            <consortium name="DOE Joint Genome Institute"/>
            <consortium name="Mycorrhizal Genomics Consortium"/>
            <person name="Kohler A."/>
            <person name="Kuo A."/>
            <person name="Nagy L.G."/>
            <person name="Floudas D."/>
            <person name="Copeland A."/>
            <person name="Barry K.W."/>
            <person name="Cichocki N."/>
            <person name="Veneault-Fourrey C."/>
            <person name="LaButti K."/>
            <person name="Lindquist E.A."/>
            <person name="Lipzen A."/>
            <person name="Lundell T."/>
            <person name="Morin E."/>
            <person name="Murat C."/>
            <person name="Riley R."/>
            <person name="Ohm R."/>
            <person name="Sun H."/>
            <person name="Tunlid A."/>
            <person name="Henrissat B."/>
            <person name="Grigoriev I.V."/>
            <person name="Hibbett D.S."/>
            <person name="Martin F."/>
        </authorList>
    </citation>
    <scope>NUCLEOTIDE SEQUENCE [LARGE SCALE GENOMIC DNA]</scope>
    <source>
        <strain evidence="2">Zn</strain>
    </source>
</reference>
<dbReference type="EMBL" id="KN832885">
    <property type="protein sequence ID" value="KIM96065.1"/>
    <property type="molecule type" value="Genomic_DNA"/>
</dbReference>
<dbReference type="InParanoid" id="A0A0C3GIU2"/>
<reference evidence="1 2" key="1">
    <citation type="submission" date="2014-04" db="EMBL/GenBank/DDBJ databases">
        <authorList>
            <consortium name="DOE Joint Genome Institute"/>
            <person name="Kuo A."/>
            <person name="Martino E."/>
            <person name="Perotto S."/>
            <person name="Kohler A."/>
            <person name="Nagy L.G."/>
            <person name="Floudas D."/>
            <person name="Copeland A."/>
            <person name="Barry K.W."/>
            <person name="Cichocki N."/>
            <person name="Veneault-Fourrey C."/>
            <person name="LaButti K."/>
            <person name="Lindquist E.A."/>
            <person name="Lipzen A."/>
            <person name="Lundell T."/>
            <person name="Morin E."/>
            <person name="Murat C."/>
            <person name="Sun H."/>
            <person name="Tunlid A."/>
            <person name="Henrissat B."/>
            <person name="Grigoriev I.V."/>
            <person name="Hibbett D.S."/>
            <person name="Martin F."/>
            <person name="Nordberg H.P."/>
            <person name="Cantor M.N."/>
            <person name="Hua S.X."/>
        </authorList>
    </citation>
    <scope>NUCLEOTIDE SEQUENCE [LARGE SCALE GENOMIC DNA]</scope>
    <source>
        <strain evidence="1 2">Zn</strain>
    </source>
</reference>
<protein>
    <recommendedName>
        <fullName evidence="3">HpcH/HpaI aldolase/citrate lyase domain-containing protein</fullName>
    </recommendedName>
</protein>
<dbReference type="InterPro" id="IPR039556">
    <property type="entry name" value="ICL/PEPM"/>
</dbReference>
<evidence type="ECO:0008006" key="3">
    <source>
        <dbReference type="Google" id="ProtNLM"/>
    </source>
</evidence>
<name>A0A0C3GIU2_OIDMZ</name>
<evidence type="ECO:0000313" key="1">
    <source>
        <dbReference type="EMBL" id="KIM96065.1"/>
    </source>
</evidence>
<dbReference type="InterPro" id="IPR040442">
    <property type="entry name" value="Pyrv_kinase-like_dom_sf"/>
</dbReference>
<dbReference type="PANTHER" id="PTHR42905:SF16">
    <property type="entry name" value="CARBOXYPHOSPHONOENOLPYRUVATE PHOSPHONOMUTASE-LIKE PROTEIN (AFU_ORTHOLOGUE AFUA_5G07230)"/>
    <property type="match status" value="1"/>
</dbReference>
<dbReference type="SUPFAM" id="SSF51621">
    <property type="entry name" value="Phosphoenolpyruvate/pyruvate domain"/>
    <property type="match status" value="1"/>
</dbReference>
<dbReference type="AlphaFoldDB" id="A0A0C3GIU2"/>